<reference evidence="1 2" key="1">
    <citation type="submission" date="2014-04" db="EMBL/GenBank/DDBJ databases">
        <authorList>
            <consortium name="DOE Joint Genome Institute"/>
            <person name="Kuo A."/>
            <person name="Kohler A."/>
            <person name="Nagy L.G."/>
            <person name="Floudas D."/>
            <person name="Copeland A."/>
            <person name="Barry K.W."/>
            <person name="Cichocki N."/>
            <person name="Veneault-Fourrey C."/>
            <person name="LaButti K."/>
            <person name="Lindquist E.A."/>
            <person name="Lipzen A."/>
            <person name="Lundell T."/>
            <person name="Morin E."/>
            <person name="Murat C."/>
            <person name="Sun H."/>
            <person name="Tunlid A."/>
            <person name="Henrissat B."/>
            <person name="Grigoriev I.V."/>
            <person name="Hibbett D.S."/>
            <person name="Martin F."/>
            <person name="Nordberg H.P."/>
            <person name="Cantor M.N."/>
            <person name="Hua S.X."/>
        </authorList>
    </citation>
    <scope>NUCLEOTIDE SEQUENCE [LARGE SCALE GENOMIC DNA]</scope>
    <source>
        <strain evidence="1 2">Foug A</strain>
    </source>
</reference>
<dbReference type="Proteomes" id="UP000053989">
    <property type="component" value="Unassembled WGS sequence"/>
</dbReference>
<protein>
    <submittedName>
        <fullName evidence="1">Uncharacterized protein</fullName>
    </submittedName>
</protein>
<keyword evidence="2" id="KW-1185">Reference proteome</keyword>
<sequence length="128" mass="14789">MDCGVVALENVTAQRFRWKGLKDDTPKKWKAAYKSEVEGCAWAFRGLYDESPSIQALDITTQELHNAMQAAMQAHIPKRKDSIHARPWWTPELTQAYNYLHDLRRSAQNFLNVVEEEAMDTLALIKRI</sequence>
<dbReference type="EMBL" id="KN822217">
    <property type="protein sequence ID" value="KIM52266.1"/>
    <property type="molecule type" value="Genomic_DNA"/>
</dbReference>
<gene>
    <name evidence="1" type="ORF">SCLCIDRAFT_32779</name>
</gene>
<name>A0A0C3D826_9AGAM</name>
<organism evidence="1 2">
    <name type="scientific">Scleroderma citrinum Foug A</name>
    <dbReference type="NCBI Taxonomy" id="1036808"/>
    <lineage>
        <taxon>Eukaryota</taxon>
        <taxon>Fungi</taxon>
        <taxon>Dikarya</taxon>
        <taxon>Basidiomycota</taxon>
        <taxon>Agaricomycotina</taxon>
        <taxon>Agaricomycetes</taxon>
        <taxon>Agaricomycetidae</taxon>
        <taxon>Boletales</taxon>
        <taxon>Sclerodermatineae</taxon>
        <taxon>Sclerodermataceae</taxon>
        <taxon>Scleroderma</taxon>
    </lineage>
</organism>
<evidence type="ECO:0000313" key="1">
    <source>
        <dbReference type="EMBL" id="KIM52266.1"/>
    </source>
</evidence>
<proteinExistence type="predicted"/>
<dbReference type="InParanoid" id="A0A0C3D826"/>
<evidence type="ECO:0000313" key="2">
    <source>
        <dbReference type="Proteomes" id="UP000053989"/>
    </source>
</evidence>
<accession>A0A0C3D826</accession>
<dbReference type="OrthoDB" id="2855870at2759"/>
<reference evidence="2" key="2">
    <citation type="submission" date="2015-01" db="EMBL/GenBank/DDBJ databases">
        <title>Evolutionary Origins and Diversification of the Mycorrhizal Mutualists.</title>
        <authorList>
            <consortium name="DOE Joint Genome Institute"/>
            <consortium name="Mycorrhizal Genomics Consortium"/>
            <person name="Kohler A."/>
            <person name="Kuo A."/>
            <person name="Nagy L.G."/>
            <person name="Floudas D."/>
            <person name="Copeland A."/>
            <person name="Barry K.W."/>
            <person name="Cichocki N."/>
            <person name="Veneault-Fourrey C."/>
            <person name="LaButti K."/>
            <person name="Lindquist E.A."/>
            <person name="Lipzen A."/>
            <person name="Lundell T."/>
            <person name="Morin E."/>
            <person name="Murat C."/>
            <person name="Riley R."/>
            <person name="Ohm R."/>
            <person name="Sun H."/>
            <person name="Tunlid A."/>
            <person name="Henrissat B."/>
            <person name="Grigoriev I.V."/>
            <person name="Hibbett D.S."/>
            <person name="Martin F."/>
        </authorList>
    </citation>
    <scope>NUCLEOTIDE SEQUENCE [LARGE SCALE GENOMIC DNA]</scope>
    <source>
        <strain evidence="2">Foug A</strain>
    </source>
</reference>
<dbReference type="HOGENOM" id="CLU_1960872_0_0_1"/>
<dbReference type="AlphaFoldDB" id="A0A0C3D826"/>